<evidence type="ECO:0000313" key="3">
    <source>
        <dbReference type="EMBL" id="MDT0649859.1"/>
    </source>
</evidence>
<comment type="caution">
    <text evidence="3">The sequence shown here is derived from an EMBL/GenBank/DDBJ whole genome shotgun (WGS) entry which is preliminary data.</text>
</comment>
<evidence type="ECO:0000259" key="2">
    <source>
        <dbReference type="SMART" id="SM01321"/>
    </source>
</evidence>
<name>A0ABU3CU29_9FLAO</name>
<dbReference type="SMART" id="SM01321">
    <property type="entry name" value="Y1_Tnp"/>
    <property type="match status" value="1"/>
</dbReference>
<dbReference type="RefSeq" id="WP_311484017.1">
    <property type="nucleotide sequence ID" value="NZ_JAVRHP010000025.1"/>
</dbReference>
<dbReference type="EMBL" id="JAVRHP010000025">
    <property type="protein sequence ID" value="MDT0649859.1"/>
    <property type="molecule type" value="Genomic_DNA"/>
</dbReference>
<dbReference type="InterPro" id="IPR002686">
    <property type="entry name" value="Transposase_17"/>
</dbReference>
<dbReference type="PANTHER" id="PTHR36966">
    <property type="entry name" value="REP-ASSOCIATED TYROSINE TRANSPOSASE"/>
    <property type="match status" value="1"/>
</dbReference>
<proteinExistence type="predicted"/>
<protein>
    <submittedName>
        <fullName evidence="3">Transposase</fullName>
    </submittedName>
</protein>
<dbReference type="Proteomes" id="UP001248819">
    <property type="component" value="Unassembled WGS sequence"/>
</dbReference>
<dbReference type="Gene3D" id="3.30.70.1290">
    <property type="entry name" value="Transposase IS200-like"/>
    <property type="match status" value="1"/>
</dbReference>
<feature type="region of interest" description="Disordered" evidence="1">
    <location>
        <begin position="99"/>
        <end position="148"/>
    </location>
</feature>
<dbReference type="InterPro" id="IPR036515">
    <property type="entry name" value="Transposase_17_sf"/>
</dbReference>
<dbReference type="SUPFAM" id="SSF143422">
    <property type="entry name" value="Transposase IS200-like"/>
    <property type="match status" value="1"/>
</dbReference>
<evidence type="ECO:0000313" key="4">
    <source>
        <dbReference type="Proteomes" id="UP001248819"/>
    </source>
</evidence>
<dbReference type="InterPro" id="IPR052715">
    <property type="entry name" value="RAYT_transposase"/>
</dbReference>
<gene>
    <name evidence="3" type="ORF">RM529_06870</name>
</gene>
<feature type="domain" description="Transposase IS200-like" evidence="2">
    <location>
        <begin position="22"/>
        <end position="202"/>
    </location>
</feature>
<feature type="compositionally biased region" description="Polar residues" evidence="1">
    <location>
        <begin position="121"/>
        <end position="132"/>
    </location>
</feature>
<accession>A0ABU3CU29</accession>
<reference evidence="3 4" key="1">
    <citation type="submission" date="2023-09" db="EMBL/GenBank/DDBJ databases">
        <authorList>
            <person name="Rey-Velasco X."/>
        </authorList>
    </citation>
    <scope>NUCLEOTIDE SEQUENCE [LARGE SCALE GENOMIC DNA]</scope>
    <source>
        <strain evidence="3 4">F297</strain>
    </source>
</reference>
<organism evidence="3 4">
    <name type="scientific">Autumnicola edwardsiae</name>
    <dbReference type="NCBI Taxonomy" id="3075594"/>
    <lineage>
        <taxon>Bacteria</taxon>
        <taxon>Pseudomonadati</taxon>
        <taxon>Bacteroidota</taxon>
        <taxon>Flavobacteriia</taxon>
        <taxon>Flavobacteriales</taxon>
        <taxon>Flavobacteriaceae</taxon>
        <taxon>Autumnicola</taxon>
    </lineage>
</organism>
<evidence type="ECO:0000256" key="1">
    <source>
        <dbReference type="SAM" id="MobiDB-lite"/>
    </source>
</evidence>
<keyword evidence="4" id="KW-1185">Reference proteome</keyword>
<sequence>MTEKFRNKYRIPSARLQNWDYSWNAAYFITICTHNRQNFFGRIADGKMQLSEIGKITHHFWNEIPNHFPYIQLGEFIAMPNHIHGIIIIDNNVQTPKLGVSSANSERANSERANSERANPPNFSKNRGNGTENESDKKHKSGGKNEQWKPGTLGVIINQYKRICTIHARKINPDFAWQTRFYDIIIRDDRAFNNISEYIKNNPTKWAADKFHHQNKK</sequence>
<dbReference type="PANTHER" id="PTHR36966:SF1">
    <property type="entry name" value="REP-ASSOCIATED TYROSINE TRANSPOSASE"/>
    <property type="match status" value="1"/>
</dbReference>